<evidence type="ECO:0000256" key="5">
    <source>
        <dbReference type="ARBA" id="ARBA00020265"/>
    </source>
</evidence>
<dbReference type="EMBL" id="CAJZBQ010000010">
    <property type="protein sequence ID" value="CAG9313376.1"/>
    <property type="molecule type" value="Genomic_DNA"/>
</dbReference>
<evidence type="ECO:0000313" key="9">
    <source>
        <dbReference type="EMBL" id="CAG9313376.1"/>
    </source>
</evidence>
<accession>A0AAU9IJI0</accession>
<evidence type="ECO:0000256" key="8">
    <source>
        <dbReference type="ARBA" id="ARBA00023242"/>
    </source>
</evidence>
<comment type="caution">
    <text evidence="9">The sequence shown here is derived from an EMBL/GenBank/DDBJ whole genome shotgun (WGS) entry which is preliminary data.</text>
</comment>
<protein>
    <recommendedName>
        <fullName evidence="5">Elongator complex protein 4</fullName>
    </recommendedName>
</protein>
<dbReference type="InterPro" id="IPR027417">
    <property type="entry name" value="P-loop_NTPase"/>
</dbReference>
<dbReference type="Gene3D" id="3.40.50.300">
    <property type="entry name" value="P-loop containing nucleotide triphosphate hydrolases"/>
    <property type="match status" value="1"/>
</dbReference>
<dbReference type="GO" id="GO:0005737">
    <property type="term" value="C:cytoplasm"/>
    <property type="evidence" value="ECO:0007669"/>
    <property type="project" value="UniProtKB-SubCell"/>
</dbReference>
<evidence type="ECO:0000256" key="6">
    <source>
        <dbReference type="ARBA" id="ARBA00022490"/>
    </source>
</evidence>
<reference evidence="9" key="1">
    <citation type="submission" date="2021-09" db="EMBL/GenBank/DDBJ databases">
        <authorList>
            <consortium name="AG Swart"/>
            <person name="Singh M."/>
            <person name="Singh A."/>
            <person name="Seah K."/>
            <person name="Emmerich C."/>
        </authorList>
    </citation>
    <scope>NUCLEOTIDE SEQUENCE</scope>
    <source>
        <strain evidence="9">ATCC30299</strain>
    </source>
</reference>
<dbReference type="InterPro" id="IPR008728">
    <property type="entry name" value="Elongator_complex_protein_4"/>
</dbReference>
<dbReference type="PANTHER" id="PTHR12896:SF1">
    <property type="entry name" value="ELONGATOR COMPLEX PROTEIN 4"/>
    <property type="match status" value="1"/>
</dbReference>
<keyword evidence="6" id="KW-0963">Cytoplasm</keyword>
<sequence>MAESGIFIRHSKAAKKKAAPSSLPLVRTGIPSLDHIFQGGLPLSSIVLIQEDSLNYQSLQIARCFLGEGVINSEKIFVYSDAYEENLVPDIRKIKKQESAELRIAWRYEHYPQTSSVKEPYAFDLLKSMGNEKINQYTIDVTEQDLYRKLWSQIFSDIQNSLESANDTGIRRIFIKSFLGPSWPKAPISEIFQFLQSLKLLVKSLNAICMITSLTSGLETELVTLLNQSCDIVLSTENFAISGDSFGDYSGLLRIIKCPRIHSLKNIDFDALAFGIKLDRRHIAVESLSLPPADSLVPTKESMEF</sequence>
<evidence type="ECO:0000256" key="3">
    <source>
        <dbReference type="ARBA" id="ARBA00005043"/>
    </source>
</evidence>
<proteinExistence type="inferred from homology"/>
<organism evidence="9 10">
    <name type="scientific">Blepharisma stoltei</name>
    <dbReference type="NCBI Taxonomy" id="1481888"/>
    <lineage>
        <taxon>Eukaryota</taxon>
        <taxon>Sar</taxon>
        <taxon>Alveolata</taxon>
        <taxon>Ciliophora</taxon>
        <taxon>Postciliodesmatophora</taxon>
        <taxon>Heterotrichea</taxon>
        <taxon>Heterotrichida</taxon>
        <taxon>Blepharismidae</taxon>
        <taxon>Blepharisma</taxon>
    </lineage>
</organism>
<evidence type="ECO:0000256" key="2">
    <source>
        <dbReference type="ARBA" id="ARBA00004496"/>
    </source>
</evidence>
<dbReference type="Pfam" id="PF05625">
    <property type="entry name" value="PAXNEB"/>
    <property type="match status" value="1"/>
</dbReference>
<dbReference type="PANTHER" id="PTHR12896">
    <property type="entry name" value="PAX6 NEIGHBOR PROTEIN PAXNEB"/>
    <property type="match status" value="1"/>
</dbReference>
<dbReference type="GO" id="GO:0033588">
    <property type="term" value="C:elongator holoenzyme complex"/>
    <property type="evidence" value="ECO:0007669"/>
    <property type="project" value="InterPro"/>
</dbReference>
<name>A0AAU9IJI0_9CILI</name>
<comment type="similarity">
    <text evidence="4">Belongs to the ELP4 family.</text>
</comment>
<evidence type="ECO:0000256" key="7">
    <source>
        <dbReference type="ARBA" id="ARBA00022694"/>
    </source>
</evidence>
<keyword evidence="10" id="KW-1185">Reference proteome</keyword>
<dbReference type="AlphaFoldDB" id="A0AAU9IJI0"/>
<comment type="pathway">
    <text evidence="3">tRNA modification; 5-methoxycarbonylmethyl-2-thiouridine-tRNA biosynthesis.</text>
</comment>
<comment type="subcellular location">
    <subcellularLocation>
        <location evidence="2">Cytoplasm</location>
    </subcellularLocation>
    <subcellularLocation>
        <location evidence="1">Nucleus</location>
    </subcellularLocation>
</comment>
<evidence type="ECO:0000313" key="10">
    <source>
        <dbReference type="Proteomes" id="UP001162131"/>
    </source>
</evidence>
<evidence type="ECO:0000256" key="4">
    <source>
        <dbReference type="ARBA" id="ARBA00007573"/>
    </source>
</evidence>
<dbReference type="GO" id="GO:0002098">
    <property type="term" value="P:tRNA wobble uridine modification"/>
    <property type="evidence" value="ECO:0007669"/>
    <property type="project" value="InterPro"/>
</dbReference>
<keyword evidence="8" id="KW-0539">Nucleus</keyword>
<dbReference type="GO" id="GO:0008023">
    <property type="term" value="C:transcription elongation factor complex"/>
    <property type="evidence" value="ECO:0007669"/>
    <property type="project" value="TreeGrafter"/>
</dbReference>
<dbReference type="Proteomes" id="UP001162131">
    <property type="component" value="Unassembled WGS sequence"/>
</dbReference>
<keyword evidence="7" id="KW-0819">tRNA processing</keyword>
<evidence type="ECO:0000256" key="1">
    <source>
        <dbReference type="ARBA" id="ARBA00004123"/>
    </source>
</evidence>
<gene>
    <name evidence="9" type="ORF">BSTOLATCC_MIC8648</name>
</gene>